<keyword evidence="1" id="KW-0472">Membrane</keyword>
<name>A0A6I6MLJ7_9CAUL</name>
<protein>
    <submittedName>
        <fullName evidence="2">Uncharacterized protein</fullName>
    </submittedName>
</protein>
<gene>
    <name evidence="2" type="ORF">DSM104635_00678</name>
</gene>
<dbReference type="EMBL" id="CP047045">
    <property type="protein sequence ID" value="QGZ93864.1"/>
    <property type="molecule type" value="Genomic_DNA"/>
</dbReference>
<feature type="transmembrane region" description="Helical" evidence="1">
    <location>
        <begin position="63"/>
        <end position="87"/>
    </location>
</feature>
<keyword evidence="1" id="KW-1133">Transmembrane helix</keyword>
<reference evidence="3" key="1">
    <citation type="submission" date="2019-12" db="EMBL/GenBank/DDBJ databases">
        <title>Complete genome of Terracaulis silvestris 0127_4.</title>
        <authorList>
            <person name="Vieira S."/>
            <person name="Riedel T."/>
            <person name="Sproer C."/>
            <person name="Pascual J."/>
            <person name="Boedeker C."/>
            <person name="Overmann J."/>
        </authorList>
    </citation>
    <scope>NUCLEOTIDE SEQUENCE [LARGE SCALE GENOMIC DNA]</scope>
    <source>
        <strain evidence="3">0127_4</strain>
    </source>
</reference>
<evidence type="ECO:0000313" key="3">
    <source>
        <dbReference type="Proteomes" id="UP000431269"/>
    </source>
</evidence>
<dbReference type="Proteomes" id="UP000431269">
    <property type="component" value="Chromosome"/>
</dbReference>
<proteinExistence type="predicted"/>
<keyword evidence="3" id="KW-1185">Reference proteome</keyword>
<evidence type="ECO:0000313" key="2">
    <source>
        <dbReference type="EMBL" id="QGZ93864.1"/>
    </source>
</evidence>
<dbReference type="KEGG" id="tsv:DSM104635_00678"/>
<keyword evidence="1" id="KW-0812">Transmembrane</keyword>
<dbReference type="AlphaFoldDB" id="A0A6I6MLJ7"/>
<dbReference type="RefSeq" id="WP_158764850.1">
    <property type="nucleotide sequence ID" value="NZ_CP047045.1"/>
</dbReference>
<evidence type="ECO:0000256" key="1">
    <source>
        <dbReference type="SAM" id="Phobius"/>
    </source>
</evidence>
<sequence length="100" mass="10769">MFIAAVLTISALIAASPPTVFALLIRAPRLAAAVAAVGIAAPVLFMIWIPVGVEGDFYTHLGAFLMGMPTLVAVTCLFLCAIVWFAWWLRKRNANTRDHG</sequence>
<feature type="transmembrane region" description="Helical" evidence="1">
    <location>
        <begin position="32"/>
        <end position="51"/>
    </location>
</feature>
<organism evidence="2 3">
    <name type="scientific">Terricaulis silvestris</name>
    <dbReference type="NCBI Taxonomy" id="2686094"/>
    <lineage>
        <taxon>Bacteria</taxon>
        <taxon>Pseudomonadati</taxon>
        <taxon>Pseudomonadota</taxon>
        <taxon>Alphaproteobacteria</taxon>
        <taxon>Caulobacterales</taxon>
        <taxon>Caulobacteraceae</taxon>
        <taxon>Terricaulis</taxon>
    </lineage>
</organism>
<accession>A0A6I6MLJ7</accession>